<protein>
    <submittedName>
        <fullName evidence="1">38195_t:CDS:1</fullName>
    </submittedName>
</protein>
<proteinExistence type="predicted"/>
<evidence type="ECO:0000313" key="1">
    <source>
        <dbReference type="EMBL" id="CAG8855211.1"/>
    </source>
</evidence>
<reference evidence="1 2" key="1">
    <citation type="submission" date="2021-06" db="EMBL/GenBank/DDBJ databases">
        <authorList>
            <person name="Kallberg Y."/>
            <person name="Tangrot J."/>
            <person name="Rosling A."/>
        </authorList>
    </citation>
    <scope>NUCLEOTIDE SEQUENCE [LARGE SCALE GENOMIC DNA]</scope>
    <source>
        <strain evidence="1 2">120-4 pot B 10/14</strain>
    </source>
</reference>
<name>A0ABN7XIV8_GIGMA</name>
<evidence type="ECO:0000313" key="2">
    <source>
        <dbReference type="Proteomes" id="UP000789901"/>
    </source>
</evidence>
<sequence length="51" mass="6048">MLKPILILPEEINLESIKDIFVELEIYDDDGDLPKKKYLDKLMQTSRILEK</sequence>
<dbReference type="EMBL" id="CAJVQB010146930">
    <property type="protein sequence ID" value="CAG8855211.1"/>
    <property type="molecule type" value="Genomic_DNA"/>
</dbReference>
<accession>A0ABN7XIV8</accession>
<organism evidence="1 2">
    <name type="scientific">Gigaspora margarita</name>
    <dbReference type="NCBI Taxonomy" id="4874"/>
    <lineage>
        <taxon>Eukaryota</taxon>
        <taxon>Fungi</taxon>
        <taxon>Fungi incertae sedis</taxon>
        <taxon>Mucoromycota</taxon>
        <taxon>Glomeromycotina</taxon>
        <taxon>Glomeromycetes</taxon>
        <taxon>Diversisporales</taxon>
        <taxon>Gigasporaceae</taxon>
        <taxon>Gigaspora</taxon>
    </lineage>
</organism>
<feature type="non-terminal residue" evidence="1">
    <location>
        <position position="51"/>
    </location>
</feature>
<keyword evidence="2" id="KW-1185">Reference proteome</keyword>
<gene>
    <name evidence="1" type="ORF">GMARGA_LOCUS44032</name>
</gene>
<dbReference type="Proteomes" id="UP000789901">
    <property type="component" value="Unassembled WGS sequence"/>
</dbReference>
<comment type="caution">
    <text evidence="1">The sequence shown here is derived from an EMBL/GenBank/DDBJ whole genome shotgun (WGS) entry which is preliminary data.</text>
</comment>